<reference evidence="1" key="1">
    <citation type="journal article" date="2014" name="Front. Microbiol.">
        <title>High frequency of phylogenetically diverse reductive dehalogenase-homologous genes in deep subseafloor sedimentary metagenomes.</title>
        <authorList>
            <person name="Kawai M."/>
            <person name="Futagami T."/>
            <person name="Toyoda A."/>
            <person name="Takaki Y."/>
            <person name="Nishi S."/>
            <person name="Hori S."/>
            <person name="Arai W."/>
            <person name="Tsubouchi T."/>
            <person name="Morono Y."/>
            <person name="Uchiyama I."/>
            <person name="Ito T."/>
            <person name="Fujiyama A."/>
            <person name="Inagaki F."/>
            <person name="Takami H."/>
        </authorList>
    </citation>
    <scope>NUCLEOTIDE SEQUENCE</scope>
    <source>
        <strain evidence="1">Expedition CK06-06</strain>
    </source>
</reference>
<gene>
    <name evidence="1" type="ORF">S03H2_18371</name>
</gene>
<evidence type="ECO:0000313" key="1">
    <source>
        <dbReference type="EMBL" id="GAH38227.1"/>
    </source>
</evidence>
<accession>X1F007</accession>
<sequence length="72" mass="8363">MLNIKEQTIKELNELNPEALARVYDLITELKRTSQAKKSKMIAADYIKVREALKQCKGSLSEDIIQEREDRI</sequence>
<dbReference type="EMBL" id="BARU01009528">
    <property type="protein sequence ID" value="GAH38227.1"/>
    <property type="molecule type" value="Genomic_DNA"/>
</dbReference>
<proteinExistence type="predicted"/>
<protein>
    <submittedName>
        <fullName evidence="1">Uncharacterized protein</fullName>
    </submittedName>
</protein>
<dbReference type="AlphaFoldDB" id="X1F007"/>
<comment type="caution">
    <text evidence="1">The sequence shown here is derived from an EMBL/GenBank/DDBJ whole genome shotgun (WGS) entry which is preliminary data.</text>
</comment>
<organism evidence="1">
    <name type="scientific">marine sediment metagenome</name>
    <dbReference type="NCBI Taxonomy" id="412755"/>
    <lineage>
        <taxon>unclassified sequences</taxon>
        <taxon>metagenomes</taxon>
        <taxon>ecological metagenomes</taxon>
    </lineage>
</organism>
<name>X1F007_9ZZZZ</name>